<dbReference type="AlphaFoldDB" id="A0A1L9S947"/>
<dbReference type="GO" id="GO:0044550">
    <property type="term" value="P:secondary metabolite biosynthetic process"/>
    <property type="evidence" value="ECO:0007669"/>
    <property type="project" value="UniProtKB-ARBA"/>
</dbReference>
<dbReference type="RefSeq" id="XP_022578188.1">
    <property type="nucleotide sequence ID" value="XM_022723990.1"/>
</dbReference>
<dbReference type="PANTHER" id="PTHR43712">
    <property type="entry name" value="PUTATIVE (AFU_ORTHOLOGUE AFUA_4G14580)-RELATED"/>
    <property type="match status" value="1"/>
</dbReference>
<dbReference type="PROSITE" id="PS51683">
    <property type="entry name" value="SAM_OMT_II"/>
    <property type="match status" value="1"/>
</dbReference>
<keyword evidence="4" id="KW-0472">Membrane</keyword>
<dbReference type="GO" id="GO:0008171">
    <property type="term" value="F:O-methyltransferase activity"/>
    <property type="evidence" value="ECO:0007669"/>
    <property type="project" value="InterPro"/>
</dbReference>
<keyword evidence="7" id="KW-1185">Reference proteome</keyword>
<proteinExistence type="predicted"/>
<feature type="domain" description="O-methyltransferase C-terminal" evidence="5">
    <location>
        <begin position="211"/>
        <end position="348"/>
    </location>
</feature>
<evidence type="ECO:0000256" key="3">
    <source>
        <dbReference type="ARBA" id="ARBA00022691"/>
    </source>
</evidence>
<dbReference type="Gene3D" id="3.40.50.150">
    <property type="entry name" value="Vaccinia Virus protein VP39"/>
    <property type="match status" value="1"/>
</dbReference>
<sequence length="373" mass="41246">MAPPLLPGPAIASVVTNAAALGFVPVAIYFDLFAILTGIGKPASARDLVEAWDKQRRDSASNEGQLSVQLAADTLYVMAGLGFVDLVEDNVFVANCITKHLVNMPSAQHGALHFTTEALLGGALLLQKLKDTNFEYPFKEAETPFQHIFQLTGNERLARMHTYSIMEHQGRMDSFNQFMVGKFHKFGKMPCRVKGYGYNLDAVINQDHSVTIVDIAGGRGELLLEIKEEYPHLGRENLILEEFNAEVNGSTLPDLTVVVWNFKQPNSPQPVEGANIYLLQHILHNLPDLEAISLLQKLAKAMAPSSRLLIQEFPKNLSYAGMHATMICLYGGRERSPAEWRQMAALSGLEITFEAWAAQGESLLEMRKIAPTQ</sequence>
<dbReference type="SUPFAM" id="SSF53335">
    <property type="entry name" value="S-adenosyl-L-methionine-dependent methyltransferases"/>
    <property type="match status" value="1"/>
</dbReference>
<feature type="transmembrane region" description="Helical" evidence="4">
    <location>
        <begin position="12"/>
        <end position="36"/>
    </location>
</feature>
<keyword evidence="4" id="KW-0812">Transmembrane</keyword>
<dbReference type="EMBL" id="KV878351">
    <property type="protein sequence ID" value="OJJ43678.1"/>
    <property type="molecule type" value="Genomic_DNA"/>
</dbReference>
<keyword evidence="3" id="KW-0949">S-adenosyl-L-methionine</keyword>
<dbReference type="PANTHER" id="PTHR43712:SF18">
    <property type="entry name" value="PUTATIVE (AFU_ORTHOLOGUE AFUA_4G14240)-RELATED"/>
    <property type="match status" value="1"/>
</dbReference>
<protein>
    <recommendedName>
        <fullName evidence="5">O-methyltransferase C-terminal domain-containing protein</fullName>
    </recommendedName>
</protein>
<dbReference type="InterPro" id="IPR016461">
    <property type="entry name" value="COMT-like"/>
</dbReference>
<organism evidence="6 7">
    <name type="scientific">Penicilliopsis zonata CBS 506.65</name>
    <dbReference type="NCBI Taxonomy" id="1073090"/>
    <lineage>
        <taxon>Eukaryota</taxon>
        <taxon>Fungi</taxon>
        <taxon>Dikarya</taxon>
        <taxon>Ascomycota</taxon>
        <taxon>Pezizomycotina</taxon>
        <taxon>Eurotiomycetes</taxon>
        <taxon>Eurotiomycetidae</taxon>
        <taxon>Eurotiales</taxon>
        <taxon>Aspergillaceae</taxon>
        <taxon>Penicilliopsis</taxon>
    </lineage>
</organism>
<dbReference type="GeneID" id="34610455"/>
<name>A0A1L9S947_9EURO</name>
<evidence type="ECO:0000313" key="7">
    <source>
        <dbReference type="Proteomes" id="UP000184188"/>
    </source>
</evidence>
<evidence type="ECO:0000256" key="4">
    <source>
        <dbReference type="SAM" id="Phobius"/>
    </source>
</evidence>
<dbReference type="GO" id="GO:0032259">
    <property type="term" value="P:methylation"/>
    <property type="evidence" value="ECO:0007669"/>
    <property type="project" value="UniProtKB-KW"/>
</dbReference>
<evidence type="ECO:0000256" key="1">
    <source>
        <dbReference type="ARBA" id="ARBA00022603"/>
    </source>
</evidence>
<dbReference type="InterPro" id="IPR029063">
    <property type="entry name" value="SAM-dependent_MTases_sf"/>
</dbReference>
<accession>A0A1L9S947</accession>
<dbReference type="InterPro" id="IPR001077">
    <property type="entry name" value="COMT_C"/>
</dbReference>
<dbReference type="OrthoDB" id="1535081at2759"/>
<dbReference type="Proteomes" id="UP000184188">
    <property type="component" value="Unassembled WGS sequence"/>
</dbReference>
<evidence type="ECO:0000259" key="5">
    <source>
        <dbReference type="Pfam" id="PF00891"/>
    </source>
</evidence>
<evidence type="ECO:0000256" key="2">
    <source>
        <dbReference type="ARBA" id="ARBA00022679"/>
    </source>
</evidence>
<evidence type="ECO:0000313" key="6">
    <source>
        <dbReference type="EMBL" id="OJJ43678.1"/>
    </source>
</evidence>
<dbReference type="Pfam" id="PF00891">
    <property type="entry name" value="Methyltransf_2"/>
    <property type="match status" value="1"/>
</dbReference>
<reference evidence="7" key="1">
    <citation type="journal article" date="2017" name="Genome Biol.">
        <title>Comparative genomics reveals high biological diversity and specific adaptations in the industrially and medically important fungal genus Aspergillus.</title>
        <authorList>
            <person name="de Vries R.P."/>
            <person name="Riley R."/>
            <person name="Wiebenga A."/>
            <person name="Aguilar-Osorio G."/>
            <person name="Amillis S."/>
            <person name="Uchima C.A."/>
            <person name="Anderluh G."/>
            <person name="Asadollahi M."/>
            <person name="Askin M."/>
            <person name="Barry K."/>
            <person name="Battaglia E."/>
            <person name="Bayram O."/>
            <person name="Benocci T."/>
            <person name="Braus-Stromeyer S.A."/>
            <person name="Caldana C."/>
            <person name="Canovas D."/>
            <person name="Cerqueira G.C."/>
            <person name="Chen F."/>
            <person name="Chen W."/>
            <person name="Choi C."/>
            <person name="Clum A."/>
            <person name="Dos Santos R.A."/>
            <person name="Damasio A.R."/>
            <person name="Diallinas G."/>
            <person name="Emri T."/>
            <person name="Fekete E."/>
            <person name="Flipphi M."/>
            <person name="Freyberg S."/>
            <person name="Gallo A."/>
            <person name="Gournas C."/>
            <person name="Habgood R."/>
            <person name="Hainaut M."/>
            <person name="Harispe M.L."/>
            <person name="Henrissat B."/>
            <person name="Hilden K.S."/>
            <person name="Hope R."/>
            <person name="Hossain A."/>
            <person name="Karabika E."/>
            <person name="Karaffa L."/>
            <person name="Karanyi Z."/>
            <person name="Krasevec N."/>
            <person name="Kuo A."/>
            <person name="Kusch H."/>
            <person name="LaButti K."/>
            <person name="Lagendijk E.L."/>
            <person name="Lapidus A."/>
            <person name="Levasseur A."/>
            <person name="Lindquist E."/>
            <person name="Lipzen A."/>
            <person name="Logrieco A.F."/>
            <person name="MacCabe A."/>
            <person name="Maekelae M.R."/>
            <person name="Malavazi I."/>
            <person name="Melin P."/>
            <person name="Meyer V."/>
            <person name="Mielnichuk N."/>
            <person name="Miskei M."/>
            <person name="Molnar A.P."/>
            <person name="Mule G."/>
            <person name="Ngan C.Y."/>
            <person name="Orejas M."/>
            <person name="Orosz E."/>
            <person name="Ouedraogo J.P."/>
            <person name="Overkamp K.M."/>
            <person name="Park H.-S."/>
            <person name="Perrone G."/>
            <person name="Piumi F."/>
            <person name="Punt P.J."/>
            <person name="Ram A.F."/>
            <person name="Ramon A."/>
            <person name="Rauscher S."/>
            <person name="Record E."/>
            <person name="Riano-Pachon D.M."/>
            <person name="Robert V."/>
            <person name="Roehrig J."/>
            <person name="Ruller R."/>
            <person name="Salamov A."/>
            <person name="Salih N.S."/>
            <person name="Samson R.A."/>
            <person name="Sandor E."/>
            <person name="Sanguinetti M."/>
            <person name="Schuetze T."/>
            <person name="Sepcic K."/>
            <person name="Shelest E."/>
            <person name="Sherlock G."/>
            <person name="Sophianopoulou V."/>
            <person name="Squina F.M."/>
            <person name="Sun H."/>
            <person name="Susca A."/>
            <person name="Todd R.B."/>
            <person name="Tsang A."/>
            <person name="Unkles S.E."/>
            <person name="van de Wiele N."/>
            <person name="van Rossen-Uffink D."/>
            <person name="Oliveira J.V."/>
            <person name="Vesth T.C."/>
            <person name="Visser J."/>
            <person name="Yu J.-H."/>
            <person name="Zhou M."/>
            <person name="Andersen M.R."/>
            <person name="Archer D.B."/>
            <person name="Baker S.E."/>
            <person name="Benoit I."/>
            <person name="Brakhage A.A."/>
            <person name="Braus G.H."/>
            <person name="Fischer R."/>
            <person name="Frisvad J.C."/>
            <person name="Goldman G.H."/>
            <person name="Houbraken J."/>
            <person name="Oakley B."/>
            <person name="Pocsi I."/>
            <person name="Scazzocchio C."/>
            <person name="Seiboth B."/>
            <person name="vanKuyk P.A."/>
            <person name="Wortman J."/>
            <person name="Dyer P.S."/>
            <person name="Grigoriev I.V."/>
        </authorList>
    </citation>
    <scope>NUCLEOTIDE SEQUENCE [LARGE SCALE GENOMIC DNA]</scope>
    <source>
        <strain evidence="7">CBS 506.65</strain>
    </source>
</reference>
<dbReference type="VEuPathDB" id="FungiDB:ASPZODRAFT_136139"/>
<dbReference type="STRING" id="1073090.A0A1L9S947"/>
<keyword evidence="1" id="KW-0489">Methyltransferase</keyword>
<gene>
    <name evidence="6" type="ORF">ASPZODRAFT_136139</name>
</gene>
<keyword evidence="2" id="KW-0808">Transferase</keyword>
<keyword evidence="4" id="KW-1133">Transmembrane helix</keyword>